<dbReference type="EMBL" id="FOUT01000030">
    <property type="protein sequence ID" value="SFN59001.1"/>
    <property type="molecule type" value="Genomic_DNA"/>
</dbReference>
<evidence type="ECO:0000313" key="2">
    <source>
        <dbReference type="Proteomes" id="UP000182961"/>
    </source>
</evidence>
<evidence type="ECO:0000313" key="1">
    <source>
        <dbReference type="EMBL" id="SFN59001.1"/>
    </source>
</evidence>
<reference evidence="2" key="1">
    <citation type="submission" date="2016-10" db="EMBL/GenBank/DDBJ databases">
        <authorList>
            <person name="Varghese N."/>
            <person name="Submissions S."/>
        </authorList>
    </citation>
    <scope>NUCLEOTIDE SEQUENCE [LARGE SCALE GENOMIC DNA]</scope>
    <source>
        <strain evidence="2">DSM 4002</strain>
    </source>
</reference>
<accession>A0A1I5A8U3</accession>
<keyword evidence="2" id="KW-1185">Reference proteome</keyword>
<protein>
    <submittedName>
        <fullName evidence="1">Uncharacterized protein</fullName>
    </submittedName>
</protein>
<name>A0A1I5A8U3_9FLAO</name>
<dbReference type="Proteomes" id="UP000182961">
    <property type="component" value="Unassembled WGS sequence"/>
</dbReference>
<organism evidence="1 2">
    <name type="scientific">Flavobacterium succinicans</name>
    <dbReference type="NCBI Taxonomy" id="29536"/>
    <lineage>
        <taxon>Bacteria</taxon>
        <taxon>Pseudomonadati</taxon>
        <taxon>Bacteroidota</taxon>
        <taxon>Flavobacteriia</taxon>
        <taxon>Flavobacteriales</taxon>
        <taxon>Flavobacteriaceae</taxon>
        <taxon>Flavobacterium</taxon>
    </lineage>
</organism>
<gene>
    <name evidence="1" type="ORF">SAMN05444143_1304</name>
</gene>
<sequence length="74" mass="8678">MHIIECEGLLTDIIEAQKGSYFEEYFVLDKGEASDEDELKISPPNIIINLYTKIPLEDMKNLLMEWINFVKNDR</sequence>
<proteinExistence type="predicted"/>
<dbReference type="AlphaFoldDB" id="A0A1I5A8U3"/>
<dbReference type="RefSeq" id="WP_024982740.1">
    <property type="nucleotide sequence ID" value="NZ_FOUT01000030.1"/>
</dbReference>